<keyword evidence="6 7" id="KW-0472">Membrane</keyword>
<dbReference type="RefSeq" id="WP_105221418.1">
    <property type="nucleotide sequence ID" value="NZ_CAWNSU010000091.1"/>
</dbReference>
<dbReference type="InterPro" id="IPR051907">
    <property type="entry name" value="DoxX-like_oxidoreductase"/>
</dbReference>
<dbReference type="PANTHER" id="PTHR33452">
    <property type="entry name" value="OXIDOREDUCTASE CATD-RELATED"/>
    <property type="match status" value="1"/>
</dbReference>
<comment type="subcellular location">
    <subcellularLocation>
        <location evidence="1">Cell membrane</location>
        <topology evidence="1">Multi-pass membrane protein</topology>
    </subcellularLocation>
</comment>
<evidence type="ECO:0000256" key="3">
    <source>
        <dbReference type="ARBA" id="ARBA00022475"/>
    </source>
</evidence>
<organism evidence="8 9">
    <name type="scientific">Gloeocapsopsis dulcis AAB1 = 1H9</name>
    <dbReference type="NCBI Taxonomy" id="1433147"/>
    <lineage>
        <taxon>Bacteria</taxon>
        <taxon>Bacillati</taxon>
        <taxon>Cyanobacteriota</taxon>
        <taxon>Cyanophyceae</taxon>
        <taxon>Oscillatoriophycideae</taxon>
        <taxon>Chroococcales</taxon>
        <taxon>Chroococcaceae</taxon>
        <taxon>Gloeocapsopsis</taxon>
        <taxon>Gloeocapsopsis dulcis</taxon>
    </lineage>
</organism>
<feature type="transmembrane region" description="Helical" evidence="7">
    <location>
        <begin position="72"/>
        <end position="91"/>
    </location>
</feature>
<dbReference type="AlphaFoldDB" id="A0A6N8G781"/>
<keyword evidence="9" id="KW-1185">Reference proteome</keyword>
<evidence type="ECO:0000313" key="9">
    <source>
        <dbReference type="Proteomes" id="UP000441797"/>
    </source>
</evidence>
<evidence type="ECO:0000256" key="7">
    <source>
        <dbReference type="SAM" id="Phobius"/>
    </source>
</evidence>
<evidence type="ECO:0000313" key="8">
    <source>
        <dbReference type="EMBL" id="MUL39416.1"/>
    </source>
</evidence>
<evidence type="ECO:0000256" key="6">
    <source>
        <dbReference type="ARBA" id="ARBA00023136"/>
    </source>
</evidence>
<dbReference type="GO" id="GO:0005886">
    <property type="term" value="C:plasma membrane"/>
    <property type="evidence" value="ECO:0007669"/>
    <property type="project" value="UniProtKB-SubCell"/>
</dbReference>
<keyword evidence="5 7" id="KW-1133">Transmembrane helix</keyword>
<protein>
    <submittedName>
        <fullName evidence="8">DoxX family protein</fullName>
    </submittedName>
</protein>
<reference evidence="8 9" key="1">
    <citation type="journal article" date="2019" name="Front. Microbiol.">
        <title>Genomic Features for Desiccation Tolerance and Sugar Biosynthesis in the Extremophile Gloeocapsopsis sp. UTEX B3054.</title>
        <authorList>
            <person name="Urrejola C."/>
            <person name="Alcorta J."/>
            <person name="Salas L."/>
            <person name="Vasquez M."/>
            <person name="Polz M.F."/>
            <person name="Vicuna R."/>
            <person name="Diez B."/>
        </authorList>
    </citation>
    <scope>NUCLEOTIDE SEQUENCE [LARGE SCALE GENOMIC DNA]</scope>
    <source>
        <strain evidence="8 9">1H9</strain>
    </source>
</reference>
<evidence type="ECO:0000256" key="4">
    <source>
        <dbReference type="ARBA" id="ARBA00022692"/>
    </source>
</evidence>
<dbReference type="PANTHER" id="PTHR33452:SF1">
    <property type="entry name" value="INNER MEMBRANE PROTEIN YPHA-RELATED"/>
    <property type="match status" value="1"/>
</dbReference>
<sequence length="129" mass="13962">MNYIPLAARVFLSVIFLRSGINKILDFAGTQEFMASTGIPAGLTGFLLVGSIILELLGALSVILGYKARWGAIALIVFLVPTTLLFHTNFAEDMQINQFLKNLGLIGGLLMVVYFGSGPISVDRRKDLA</sequence>
<evidence type="ECO:0000256" key="1">
    <source>
        <dbReference type="ARBA" id="ARBA00004651"/>
    </source>
</evidence>
<proteinExistence type="inferred from homology"/>
<dbReference type="Pfam" id="PF07681">
    <property type="entry name" value="DoxX"/>
    <property type="match status" value="1"/>
</dbReference>
<accession>A0A6N8G781</accession>
<evidence type="ECO:0000256" key="5">
    <source>
        <dbReference type="ARBA" id="ARBA00022989"/>
    </source>
</evidence>
<dbReference type="OrthoDB" id="495902at2"/>
<keyword evidence="3" id="KW-1003">Cell membrane</keyword>
<keyword evidence="4 7" id="KW-0812">Transmembrane</keyword>
<dbReference type="InterPro" id="IPR032808">
    <property type="entry name" value="DoxX"/>
</dbReference>
<feature type="transmembrane region" description="Helical" evidence="7">
    <location>
        <begin position="46"/>
        <end position="66"/>
    </location>
</feature>
<comment type="similarity">
    <text evidence="2">Belongs to the DoxX family.</text>
</comment>
<feature type="transmembrane region" description="Helical" evidence="7">
    <location>
        <begin position="103"/>
        <end position="122"/>
    </location>
</feature>
<evidence type="ECO:0000256" key="2">
    <source>
        <dbReference type="ARBA" id="ARBA00006679"/>
    </source>
</evidence>
<name>A0A6N8G781_9CHRO</name>
<comment type="caution">
    <text evidence="8">The sequence shown here is derived from an EMBL/GenBank/DDBJ whole genome shotgun (WGS) entry which is preliminary data.</text>
</comment>
<gene>
    <name evidence="8" type="ORF">BWI75_24870</name>
</gene>
<dbReference type="Proteomes" id="UP000441797">
    <property type="component" value="Unassembled WGS sequence"/>
</dbReference>
<dbReference type="EMBL" id="NAPY01000080">
    <property type="protein sequence ID" value="MUL39416.1"/>
    <property type="molecule type" value="Genomic_DNA"/>
</dbReference>